<organism evidence="3 4">
    <name type="scientific">Actinia tenebrosa</name>
    <name type="common">Australian red waratah sea anemone</name>
    <dbReference type="NCBI Taxonomy" id="6105"/>
    <lineage>
        <taxon>Eukaryota</taxon>
        <taxon>Metazoa</taxon>
        <taxon>Cnidaria</taxon>
        <taxon>Anthozoa</taxon>
        <taxon>Hexacorallia</taxon>
        <taxon>Actiniaria</taxon>
        <taxon>Actiniidae</taxon>
        <taxon>Actinia</taxon>
    </lineage>
</organism>
<feature type="coiled-coil region" evidence="1">
    <location>
        <begin position="171"/>
        <end position="200"/>
    </location>
</feature>
<reference evidence="4" key="1">
    <citation type="submission" date="2025-08" db="UniProtKB">
        <authorList>
            <consortium name="RefSeq"/>
        </authorList>
    </citation>
    <scope>IDENTIFICATION</scope>
    <source>
        <tissue evidence="4">Tentacle</tissue>
    </source>
</reference>
<dbReference type="Proteomes" id="UP000515163">
    <property type="component" value="Unplaced"/>
</dbReference>
<keyword evidence="3" id="KW-1185">Reference proteome</keyword>
<dbReference type="GeneID" id="116293387"/>
<evidence type="ECO:0000256" key="2">
    <source>
        <dbReference type="SAM" id="MobiDB-lite"/>
    </source>
</evidence>
<keyword evidence="1" id="KW-0175">Coiled coil</keyword>
<evidence type="ECO:0000313" key="3">
    <source>
        <dbReference type="Proteomes" id="UP000515163"/>
    </source>
</evidence>
<proteinExistence type="predicted"/>
<name>A0A6P8HLP7_ACTTE</name>
<evidence type="ECO:0000256" key="1">
    <source>
        <dbReference type="SAM" id="Coils"/>
    </source>
</evidence>
<dbReference type="RefSeq" id="XP_031556671.1">
    <property type="nucleotide sequence ID" value="XM_031700811.1"/>
</dbReference>
<dbReference type="InParanoid" id="A0A6P8HLP7"/>
<feature type="region of interest" description="Disordered" evidence="2">
    <location>
        <begin position="1"/>
        <end position="20"/>
    </location>
</feature>
<dbReference type="AlphaFoldDB" id="A0A6P8HLP7"/>
<accession>A0A6P8HLP7</accession>
<protein>
    <submittedName>
        <fullName evidence="4">Uncharacterized protein LOC116293387</fullName>
    </submittedName>
</protein>
<gene>
    <name evidence="4" type="primary">LOC116293387</name>
</gene>
<dbReference type="OrthoDB" id="6000280at2759"/>
<dbReference type="KEGG" id="aten:116293387"/>
<feature type="compositionally biased region" description="Polar residues" evidence="2">
    <location>
        <begin position="1"/>
        <end position="14"/>
    </location>
</feature>
<sequence length="222" mass="25365">MHVSLTSLDGSPNVETVPHPSKLFAQSSTSLIRAYAQFKAQIKASKEAKPASQEEEQTTASLIQAYGNDLHKAETRPTLQEEENAKWFTHPETHKRYLIHSPDTPKEIANDIRRGIGKVLVTNHGILRRIGFLPAWNTYTFAMVNPPQGPHIHSGESSLIEAYAQWKIKVSKDALRTYEQKEEKRKAEERKERRKQYIKESRDRWMASNGHTCVCSCDTCTY</sequence>
<evidence type="ECO:0000313" key="4">
    <source>
        <dbReference type="RefSeq" id="XP_031556671.1"/>
    </source>
</evidence>